<evidence type="ECO:0000256" key="3">
    <source>
        <dbReference type="ARBA" id="ARBA00038295"/>
    </source>
</evidence>
<keyword evidence="5" id="KW-1185">Reference proteome</keyword>
<dbReference type="InterPro" id="IPR052255">
    <property type="entry name" value="RNA_pol_II_subunit5-mediator"/>
</dbReference>
<evidence type="ECO:0000256" key="4">
    <source>
        <dbReference type="SAM" id="MobiDB-lite"/>
    </source>
</evidence>
<organism evidence="5 6">
    <name type="scientific">Carassius auratus</name>
    <name type="common">Goldfish</name>
    <dbReference type="NCBI Taxonomy" id="7957"/>
    <lineage>
        <taxon>Eukaryota</taxon>
        <taxon>Metazoa</taxon>
        <taxon>Chordata</taxon>
        <taxon>Craniata</taxon>
        <taxon>Vertebrata</taxon>
        <taxon>Euteleostomi</taxon>
        <taxon>Actinopterygii</taxon>
        <taxon>Neopterygii</taxon>
        <taxon>Teleostei</taxon>
        <taxon>Ostariophysi</taxon>
        <taxon>Cypriniformes</taxon>
        <taxon>Cyprinidae</taxon>
        <taxon>Cyprininae</taxon>
        <taxon>Carassius</taxon>
    </lineage>
</organism>
<accession>A0A6P6MME8</accession>
<feature type="non-terminal residue" evidence="6">
    <location>
        <position position="148"/>
    </location>
</feature>
<evidence type="ECO:0000313" key="6">
    <source>
        <dbReference type="RefSeq" id="XP_026097464.1"/>
    </source>
</evidence>
<comment type="subcellular location">
    <subcellularLocation>
        <location evidence="1">Nucleus</location>
    </subcellularLocation>
</comment>
<name>A0A6P6MME8_CARAU</name>
<keyword evidence="2" id="KW-0539">Nucleus</keyword>
<dbReference type="Proteomes" id="UP000515129">
    <property type="component" value="Unplaced"/>
</dbReference>
<dbReference type="SUPFAM" id="SSF46579">
    <property type="entry name" value="Prefoldin"/>
    <property type="match status" value="1"/>
</dbReference>
<dbReference type="KEGG" id="caua:113068821"/>
<dbReference type="GeneID" id="113068821"/>
<protein>
    <submittedName>
        <fullName evidence="6">Unconventional prefoldin RPB5 interactor-like</fullName>
    </submittedName>
</protein>
<dbReference type="PANTHER" id="PTHR15111:SF0">
    <property type="entry name" value="UNCONVENTIONAL PREFOLDIN RPB5 INTERACTOR 1"/>
    <property type="match status" value="1"/>
</dbReference>
<evidence type="ECO:0000256" key="2">
    <source>
        <dbReference type="ARBA" id="ARBA00023242"/>
    </source>
</evidence>
<comment type="similarity">
    <text evidence="3">Belongs to the RNA polymerase II subunit 5-mediating protein family.</text>
</comment>
<sequence>MASLHDQMAATGKVKPSKDLSQGVERLKEEHKKVVKDCRSQIEHWKKVENDYESLQDRLRTLPDKLSYDIMVPFGPLAFMPGKLVHTNELTVLLGITDVNNTLDDLQKVMKNFQNRADFTDDLEKLTGDTGDFADIREEVINEEVVTK</sequence>
<feature type="region of interest" description="Disordered" evidence="4">
    <location>
        <begin position="1"/>
        <end position="23"/>
    </location>
</feature>
<evidence type="ECO:0000313" key="5">
    <source>
        <dbReference type="Proteomes" id="UP000515129"/>
    </source>
</evidence>
<reference evidence="6" key="1">
    <citation type="submission" date="2025-08" db="UniProtKB">
        <authorList>
            <consortium name="RefSeq"/>
        </authorList>
    </citation>
    <scope>IDENTIFICATION</scope>
    <source>
        <strain evidence="6">Wakin</strain>
        <tissue evidence="6">Muscle</tissue>
    </source>
</reference>
<dbReference type="PANTHER" id="PTHR15111">
    <property type="entry name" value="RNA POLYMERASE II SUBUNIT 5-MEDIATING PROTEIN NNX3"/>
    <property type="match status" value="1"/>
</dbReference>
<dbReference type="InterPro" id="IPR009053">
    <property type="entry name" value="Prefoldin"/>
</dbReference>
<dbReference type="GO" id="GO:0003682">
    <property type="term" value="F:chromatin binding"/>
    <property type="evidence" value="ECO:0007669"/>
    <property type="project" value="TreeGrafter"/>
</dbReference>
<dbReference type="Gene3D" id="1.10.287.370">
    <property type="match status" value="1"/>
</dbReference>
<dbReference type="RefSeq" id="XP_026097464.1">
    <property type="nucleotide sequence ID" value="XM_026241679.1"/>
</dbReference>
<dbReference type="InterPro" id="IPR004127">
    <property type="entry name" value="Prefoldin_subunit_alpha"/>
</dbReference>
<dbReference type="GO" id="GO:0019212">
    <property type="term" value="F:phosphatase inhibitor activity"/>
    <property type="evidence" value="ECO:0007669"/>
    <property type="project" value="TreeGrafter"/>
</dbReference>
<dbReference type="GO" id="GO:0000122">
    <property type="term" value="P:negative regulation of transcription by RNA polymerase II"/>
    <property type="evidence" value="ECO:0007669"/>
    <property type="project" value="TreeGrafter"/>
</dbReference>
<dbReference type="AlphaFoldDB" id="A0A6P6MME8"/>
<dbReference type="CDD" id="cd23159">
    <property type="entry name" value="Prefoldin_URI1"/>
    <property type="match status" value="1"/>
</dbReference>
<dbReference type="GO" id="GO:0005634">
    <property type="term" value="C:nucleus"/>
    <property type="evidence" value="ECO:0007669"/>
    <property type="project" value="UniProtKB-SubCell"/>
</dbReference>
<dbReference type="Pfam" id="PF02996">
    <property type="entry name" value="Prefoldin"/>
    <property type="match status" value="1"/>
</dbReference>
<proteinExistence type="inferred from homology"/>
<gene>
    <name evidence="6" type="primary">LOC113068821</name>
</gene>
<evidence type="ECO:0000256" key="1">
    <source>
        <dbReference type="ARBA" id="ARBA00004123"/>
    </source>
</evidence>
<dbReference type="OrthoDB" id="21413at2759"/>
<dbReference type="GO" id="GO:0003714">
    <property type="term" value="F:transcription corepressor activity"/>
    <property type="evidence" value="ECO:0007669"/>
    <property type="project" value="TreeGrafter"/>
</dbReference>